<gene>
    <name evidence="1" type="ORF">H3V53_06190</name>
</gene>
<dbReference type="RefSeq" id="WP_336597204.1">
    <property type="nucleotide sequence ID" value="NZ_JACFYJ010000006.1"/>
</dbReference>
<proteinExistence type="predicted"/>
<comment type="caution">
    <text evidence="1">The sequence shown here is derived from an EMBL/GenBank/DDBJ whole genome shotgun (WGS) entry which is preliminary data.</text>
</comment>
<evidence type="ECO:0000313" key="2">
    <source>
        <dbReference type="Proteomes" id="UP001386437"/>
    </source>
</evidence>
<dbReference type="Proteomes" id="UP001386437">
    <property type="component" value="Unassembled WGS sequence"/>
</dbReference>
<protein>
    <submittedName>
        <fullName evidence="1">Uncharacterized protein</fullName>
    </submittedName>
</protein>
<reference evidence="1 2" key="1">
    <citation type="journal article" date="2022" name="Arch. Microbiol.">
        <title>Paraburkholderia bengalensis sp. nov. isolated from roots of Oryza sativa, IR64.</title>
        <authorList>
            <person name="Nag P."/>
            <person name="Mondal N."/>
            <person name="Sarkar J."/>
            <person name="Das S."/>
        </authorList>
    </citation>
    <scope>NUCLEOTIDE SEQUENCE [LARGE SCALE GENOMIC DNA]</scope>
    <source>
        <strain evidence="1 2">IR64_4_BI</strain>
    </source>
</reference>
<sequence length="58" mass="6288">MDIQLKHIVDAIRALEVAEHALTSSDPEERGRAGAQCCIAKIRLETAIGHNAVSVLEH</sequence>
<name>A0ABU8IN00_9BURK</name>
<accession>A0ABU8IN00</accession>
<evidence type="ECO:0000313" key="1">
    <source>
        <dbReference type="EMBL" id="MEI5996802.1"/>
    </source>
</evidence>
<dbReference type="EMBL" id="JACFYJ010000006">
    <property type="protein sequence ID" value="MEI5996802.1"/>
    <property type="molecule type" value="Genomic_DNA"/>
</dbReference>
<organism evidence="1 2">
    <name type="scientific">Paraburkholderia bengalensis</name>
    <dbReference type="NCBI Taxonomy" id="2747562"/>
    <lineage>
        <taxon>Bacteria</taxon>
        <taxon>Pseudomonadati</taxon>
        <taxon>Pseudomonadota</taxon>
        <taxon>Betaproteobacteria</taxon>
        <taxon>Burkholderiales</taxon>
        <taxon>Burkholderiaceae</taxon>
        <taxon>Paraburkholderia</taxon>
    </lineage>
</organism>
<keyword evidence="2" id="KW-1185">Reference proteome</keyword>